<feature type="transmembrane region" description="Helical" evidence="5">
    <location>
        <begin position="574"/>
        <end position="594"/>
    </location>
</feature>
<reference evidence="8" key="1">
    <citation type="submission" date="2022-01" db="EMBL/GenBank/DDBJ databases">
        <title>Comparative genomics reveals a dynamic genome evolution in the ectomycorrhizal milk-cap (Lactarius) mushrooms.</title>
        <authorList>
            <consortium name="DOE Joint Genome Institute"/>
            <person name="Lebreton A."/>
            <person name="Tang N."/>
            <person name="Kuo A."/>
            <person name="LaButti K."/>
            <person name="Drula E."/>
            <person name="Barry K."/>
            <person name="Clum A."/>
            <person name="Lipzen A."/>
            <person name="Mousain D."/>
            <person name="Ng V."/>
            <person name="Wang R."/>
            <person name="Wang X."/>
            <person name="Dai Y."/>
            <person name="Henrissat B."/>
            <person name="Grigoriev I.V."/>
            <person name="Guerin-Laguette A."/>
            <person name="Yu F."/>
            <person name="Martin F.M."/>
        </authorList>
    </citation>
    <scope>NUCLEOTIDE SEQUENCE</scope>
    <source>
        <strain evidence="8">QP</strain>
    </source>
</reference>
<gene>
    <name evidence="8" type="ORF">EDB92DRAFT_1787869</name>
</gene>
<feature type="transmembrane region" description="Helical" evidence="5">
    <location>
        <begin position="15"/>
        <end position="31"/>
    </location>
</feature>
<keyword evidence="4 5" id="KW-0472">Membrane</keyword>
<evidence type="ECO:0000259" key="6">
    <source>
        <dbReference type="Pfam" id="PF10334"/>
    </source>
</evidence>
<feature type="transmembrane region" description="Helical" evidence="5">
    <location>
        <begin position="169"/>
        <end position="189"/>
    </location>
</feature>
<dbReference type="Pfam" id="PF13515">
    <property type="entry name" value="FUSC_2"/>
    <property type="match status" value="1"/>
</dbReference>
<organism evidence="8 9">
    <name type="scientific">Lactarius akahatsu</name>
    <dbReference type="NCBI Taxonomy" id="416441"/>
    <lineage>
        <taxon>Eukaryota</taxon>
        <taxon>Fungi</taxon>
        <taxon>Dikarya</taxon>
        <taxon>Basidiomycota</taxon>
        <taxon>Agaricomycotina</taxon>
        <taxon>Agaricomycetes</taxon>
        <taxon>Russulales</taxon>
        <taxon>Russulaceae</taxon>
        <taxon>Lactarius</taxon>
    </lineage>
</organism>
<keyword evidence="3 5" id="KW-1133">Transmembrane helix</keyword>
<evidence type="ECO:0000256" key="4">
    <source>
        <dbReference type="ARBA" id="ARBA00023136"/>
    </source>
</evidence>
<accession>A0AAD4LUV5</accession>
<dbReference type="PANTHER" id="PTHR47804">
    <property type="entry name" value="60S RIBOSOMAL PROTEIN L19"/>
    <property type="match status" value="1"/>
</dbReference>
<dbReference type="InterPro" id="IPR049453">
    <property type="entry name" value="Memb_transporter_dom"/>
</dbReference>
<feature type="domain" description="DUF2421" evidence="6">
    <location>
        <begin position="685"/>
        <end position="827"/>
    </location>
</feature>
<evidence type="ECO:0000256" key="1">
    <source>
        <dbReference type="ARBA" id="ARBA00004141"/>
    </source>
</evidence>
<dbReference type="Pfam" id="PF10334">
    <property type="entry name" value="BRE4"/>
    <property type="match status" value="1"/>
</dbReference>
<evidence type="ECO:0000256" key="5">
    <source>
        <dbReference type="SAM" id="Phobius"/>
    </source>
</evidence>
<proteinExistence type="predicted"/>
<dbReference type="EMBL" id="JAKELL010000001">
    <property type="protein sequence ID" value="KAH9001670.1"/>
    <property type="molecule type" value="Genomic_DNA"/>
</dbReference>
<comment type="caution">
    <text evidence="8">The sequence shown here is derived from an EMBL/GenBank/DDBJ whole genome shotgun (WGS) entry which is preliminary data.</text>
</comment>
<dbReference type="AlphaFoldDB" id="A0AAD4LUV5"/>
<name>A0AAD4LUV5_9AGAM</name>
<feature type="transmembrane region" description="Helical" evidence="5">
    <location>
        <begin position="656"/>
        <end position="678"/>
    </location>
</feature>
<feature type="transmembrane region" description="Helical" evidence="5">
    <location>
        <begin position="67"/>
        <end position="87"/>
    </location>
</feature>
<dbReference type="InterPro" id="IPR052430">
    <property type="entry name" value="IVT-Associated"/>
</dbReference>
<feature type="transmembrane region" description="Helical" evidence="5">
    <location>
        <begin position="93"/>
        <end position="112"/>
    </location>
</feature>
<feature type="transmembrane region" description="Helical" evidence="5">
    <location>
        <begin position="625"/>
        <end position="644"/>
    </location>
</feature>
<protein>
    <recommendedName>
        <fullName evidence="10">DUF2421 domain-containing protein</fullName>
    </recommendedName>
</protein>
<evidence type="ECO:0000313" key="8">
    <source>
        <dbReference type="EMBL" id="KAH9001670.1"/>
    </source>
</evidence>
<evidence type="ECO:0008006" key="10">
    <source>
        <dbReference type="Google" id="ProtNLM"/>
    </source>
</evidence>
<comment type="subcellular location">
    <subcellularLocation>
        <location evidence="1">Membrane</location>
        <topology evidence="1">Multi-pass membrane protein</topology>
    </subcellularLocation>
</comment>
<dbReference type="InterPro" id="IPR018820">
    <property type="entry name" value="BRE4-related_DUF2421"/>
</dbReference>
<evidence type="ECO:0000313" key="9">
    <source>
        <dbReference type="Proteomes" id="UP001201163"/>
    </source>
</evidence>
<evidence type="ECO:0000256" key="2">
    <source>
        <dbReference type="ARBA" id="ARBA00022692"/>
    </source>
</evidence>
<keyword evidence="2 5" id="KW-0812">Transmembrane</keyword>
<dbReference type="Proteomes" id="UP001201163">
    <property type="component" value="Unassembled WGS sequence"/>
</dbReference>
<keyword evidence="9" id="KW-1185">Reference proteome</keyword>
<evidence type="ECO:0000256" key="3">
    <source>
        <dbReference type="ARBA" id="ARBA00022989"/>
    </source>
</evidence>
<dbReference type="PANTHER" id="PTHR47804:SF3">
    <property type="entry name" value="PROTEIN BRE4"/>
    <property type="match status" value="1"/>
</dbReference>
<dbReference type="GO" id="GO:0016020">
    <property type="term" value="C:membrane"/>
    <property type="evidence" value="ECO:0007669"/>
    <property type="project" value="UniProtKB-SubCell"/>
</dbReference>
<feature type="domain" description="Integral membrane bound transporter" evidence="7">
    <location>
        <begin position="546"/>
        <end position="672"/>
    </location>
</feature>
<evidence type="ECO:0000259" key="7">
    <source>
        <dbReference type="Pfam" id="PF13515"/>
    </source>
</evidence>
<sequence>MFLLDLISCFFTRRVLARLLSTFLCCLALVIKPWSQFGGPSAFLLLTLKELVFSAQDTLAQHLEATILNITGALFGIGLSTFAKYVASLRPDYTVSSRAIPAVFLVVIAFLGKQISSVPRLLTNSTLAGWAKSRLPRLQLSARISCFVSIWLLTTNVGISNGSVHTATFFVWITLSAAFICLISNILLLRWFSTHFARKIVNSLSKLRECLIISLNETSSTSREGGSGSLDVVSRRRKLLDELLAESIQLDLAYSIAAFELRLGRVDVASIKPLIGVVENVRRELSWGCSHVGTSPGRGSTYPTMQPALDLGQAILASMKHVEDALLFVFERTANAFGPSKKEAAQILHQLDQARDAARKELTDLFGGSPKNDTASEISGRSHFFVSLIEMAEDMHNVLIVVDRVLLLHSTSRTRLWYPRLSLAWLGIAPPTIIDDIHVTPDDDDPGRFEDEHSMSMAEAREGLSELARWREATWYSRPSSPEPNEIYYRNVIYGPRITRFRLIFAACIRGVARSSHLQHAMKNSIGVALLSLPAFLPTGSSGQKWFARAHGQWMIVSYVWVLETNTGATWRVAYLRITGTILGAVYAYITWLICHANPYGLVVMVTLADLPISWIITRTEVPSLGVVASVAVTLPPIVFSGYLDANADTRIFLLAVWRAAMITAGVLAALAMNTFVFPRHCRMLFLRNTSRTLGLLSQLYLTLSKRRNRVYTPDNRRRTLRLELEIRDSLIRLSRLIVALRDEMSLLPKPMMQYRNTISSMQAMLDLMTGLREIREHIPVQEAVLKVMKDRREFVSCVCVSLYACENAFRSRQPLPQFLPSTRHARATLVSHIAKSMRHSKRVLGLSHLYGFAEGEVLEDLVDTVERLLGISRTLFGTAEWLTGEPPPEVGAHVDSVVRHKWHGAQ</sequence>